<comment type="caution">
    <text evidence="4">The sequence shown here is derived from an EMBL/GenBank/DDBJ whole genome shotgun (WGS) entry which is preliminary data.</text>
</comment>
<dbReference type="EMBL" id="FOCC01000007">
    <property type="protein sequence ID" value="SEM70794.1"/>
    <property type="molecule type" value="Genomic_DNA"/>
</dbReference>
<dbReference type="PANTHER" id="PTHR43420:SF52">
    <property type="entry name" value="N-ACETYLTRANSFERASE YODP"/>
    <property type="match status" value="1"/>
</dbReference>
<proteinExistence type="predicted"/>
<dbReference type="PANTHER" id="PTHR43420">
    <property type="entry name" value="ACETYLTRANSFERASE"/>
    <property type="match status" value="1"/>
</dbReference>
<feature type="domain" description="N-acetyltransferase" evidence="3">
    <location>
        <begin position="1"/>
        <end position="189"/>
    </location>
</feature>
<dbReference type="InterPro" id="IPR016181">
    <property type="entry name" value="Acyl_CoA_acyltransferase"/>
</dbReference>
<dbReference type="Proteomes" id="UP000182089">
    <property type="component" value="Unassembled WGS sequence"/>
</dbReference>
<evidence type="ECO:0000313" key="5">
    <source>
        <dbReference type="Proteomes" id="UP000182089"/>
    </source>
</evidence>
<keyword evidence="1" id="KW-0808">Transferase</keyword>
<dbReference type="PROSITE" id="PS51186">
    <property type="entry name" value="GNAT"/>
    <property type="match status" value="1"/>
</dbReference>
<evidence type="ECO:0000256" key="1">
    <source>
        <dbReference type="ARBA" id="ARBA00022679"/>
    </source>
</evidence>
<dbReference type="SUPFAM" id="SSF55729">
    <property type="entry name" value="Acyl-CoA N-acyltransferases (Nat)"/>
    <property type="match status" value="1"/>
</dbReference>
<dbReference type="CDD" id="cd04301">
    <property type="entry name" value="NAT_SF"/>
    <property type="match status" value="1"/>
</dbReference>
<gene>
    <name evidence="4" type="ORF">SAMN05216431_10740</name>
</gene>
<accession>A0ABY1ABW4</accession>
<dbReference type="Pfam" id="PF00583">
    <property type="entry name" value="Acetyltransf_1"/>
    <property type="match status" value="1"/>
</dbReference>
<dbReference type="InterPro" id="IPR050680">
    <property type="entry name" value="YpeA/RimI_acetyltransf"/>
</dbReference>
<dbReference type="Gene3D" id="3.40.630.30">
    <property type="match status" value="1"/>
</dbReference>
<reference evidence="4 5" key="1">
    <citation type="submission" date="2016-10" db="EMBL/GenBank/DDBJ databases">
        <authorList>
            <person name="Varghese N."/>
            <person name="Submissions S."/>
        </authorList>
    </citation>
    <scope>NUCLEOTIDE SEQUENCE [LARGE SCALE GENOMIC DNA]</scope>
    <source>
        <strain evidence="4 5">WC1T17</strain>
    </source>
</reference>
<evidence type="ECO:0000256" key="2">
    <source>
        <dbReference type="ARBA" id="ARBA00023315"/>
    </source>
</evidence>
<keyword evidence="2" id="KW-0012">Acyltransferase</keyword>
<organism evidence="4 5">
    <name type="scientific">Ligilactobacillus ruminis</name>
    <dbReference type="NCBI Taxonomy" id="1623"/>
    <lineage>
        <taxon>Bacteria</taxon>
        <taxon>Bacillati</taxon>
        <taxon>Bacillota</taxon>
        <taxon>Bacilli</taxon>
        <taxon>Lactobacillales</taxon>
        <taxon>Lactobacillaceae</taxon>
        <taxon>Ligilactobacillus</taxon>
    </lineage>
</organism>
<protein>
    <recommendedName>
        <fullName evidence="3">N-acetyltransferase domain-containing protein</fullName>
    </recommendedName>
</protein>
<sequence length="189" mass="21343">MIIRQAEEDDAQQIVALFHLILKEMEVPLLKQTDADSLKKALSLSFKTKECRQTLAQTIVAEIDGEVAGIAFGYPNENDAKVDSLLCRYFPKVGLQARDSIYDQDANELPNEWYLDSLVVAPKFRGKGIGTALLKRLPQVARTESKFKIGLDVDFSNPKAEHLYRKIGFRGVKTCVIDHHKYKHLQVAI</sequence>
<evidence type="ECO:0000259" key="3">
    <source>
        <dbReference type="PROSITE" id="PS51186"/>
    </source>
</evidence>
<dbReference type="InterPro" id="IPR000182">
    <property type="entry name" value="GNAT_dom"/>
</dbReference>
<name>A0ABY1ABW4_9LACO</name>
<evidence type="ECO:0000313" key="4">
    <source>
        <dbReference type="EMBL" id="SEM70794.1"/>
    </source>
</evidence>